<evidence type="ECO:0000313" key="2">
    <source>
        <dbReference type="Proteomes" id="UP001156627"/>
    </source>
</evidence>
<organism evidence="1 2">
    <name type="scientific">Dyella flagellata</name>
    <dbReference type="NCBI Taxonomy" id="1867833"/>
    <lineage>
        <taxon>Bacteria</taxon>
        <taxon>Pseudomonadati</taxon>
        <taxon>Pseudomonadota</taxon>
        <taxon>Gammaproteobacteria</taxon>
        <taxon>Lysobacterales</taxon>
        <taxon>Rhodanobacteraceae</taxon>
        <taxon>Dyella</taxon>
    </lineage>
</organism>
<protein>
    <submittedName>
        <fullName evidence="1">Uncharacterized protein</fullName>
    </submittedName>
</protein>
<name>A0ABQ5XEL5_9GAMM</name>
<sequence>MIIGKIHILPFETFRHTQGRMERKAEHIGGAARRTPAKGYRDYSQVTAKVIHFTTPVIWASAR</sequence>
<dbReference type="EMBL" id="BSOA01000028">
    <property type="protein sequence ID" value="GLQ89091.1"/>
    <property type="molecule type" value="Genomic_DNA"/>
</dbReference>
<reference evidence="2" key="1">
    <citation type="journal article" date="2019" name="Int. J. Syst. Evol. Microbiol.">
        <title>The Global Catalogue of Microorganisms (GCM) 10K type strain sequencing project: providing services to taxonomists for standard genome sequencing and annotation.</title>
        <authorList>
            <consortium name="The Broad Institute Genomics Platform"/>
            <consortium name="The Broad Institute Genome Sequencing Center for Infectious Disease"/>
            <person name="Wu L."/>
            <person name="Ma J."/>
        </authorList>
    </citation>
    <scope>NUCLEOTIDE SEQUENCE [LARGE SCALE GENOMIC DNA]</scope>
    <source>
        <strain evidence="2">NBRC 111981</strain>
    </source>
</reference>
<accession>A0ABQ5XEL5</accession>
<gene>
    <name evidence="1" type="ORF">GCM10007898_26630</name>
</gene>
<keyword evidence="2" id="KW-1185">Reference proteome</keyword>
<proteinExistence type="predicted"/>
<comment type="caution">
    <text evidence="1">The sequence shown here is derived from an EMBL/GenBank/DDBJ whole genome shotgun (WGS) entry which is preliminary data.</text>
</comment>
<dbReference type="Proteomes" id="UP001156627">
    <property type="component" value="Unassembled WGS sequence"/>
</dbReference>
<evidence type="ECO:0000313" key="1">
    <source>
        <dbReference type="EMBL" id="GLQ89091.1"/>
    </source>
</evidence>